<keyword evidence="1 3" id="KW-0238">DNA-binding</keyword>
<evidence type="ECO:0000256" key="1">
    <source>
        <dbReference type="ARBA" id="ARBA00023125"/>
    </source>
</evidence>
<evidence type="ECO:0000313" key="6">
    <source>
        <dbReference type="EMBL" id="CAI6335829.1"/>
    </source>
</evidence>
<protein>
    <recommendedName>
        <fullName evidence="5">HMG box domain-containing protein</fullName>
    </recommendedName>
</protein>
<dbReference type="EMBL" id="CAOQHR010000006">
    <property type="protein sequence ID" value="CAI6335829.1"/>
    <property type="molecule type" value="Genomic_DNA"/>
</dbReference>
<dbReference type="GO" id="GO:0000122">
    <property type="term" value="P:negative regulation of transcription by RNA polymerase II"/>
    <property type="evidence" value="ECO:0007669"/>
    <property type="project" value="TreeGrafter"/>
</dbReference>
<keyword evidence="3" id="KW-0539">Nucleus</keyword>
<dbReference type="Pfam" id="PF00505">
    <property type="entry name" value="HMG_box"/>
    <property type="match status" value="1"/>
</dbReference>
<feature type="region of interest" description="Disordered" evidence="4">
    <location>
        <begin position="172"/>
        <end position="228"/>
    </location>
</feature>
<dbReference type="SMART" id="SM00398">
    <property type="entry name" value="HMG"/>
    <property type="match status" value="1"/>
</dbReference>
<dbReference type="OrthoDB" id="6247875at2759"/>
<name>A0A9W4UHK3_9PLEO</name>
<proteinExistence type="predicted"/>
<dbReference type="GO" id="GO:0000978">
    <property type="term" value="F:RNA polymerase II cis-regulatory region sequence-specific DNA binding"/>
    <property type="evidence" value="ECO:0007669"/>
    <property type="project" value="TreeGrafter"/>
</dbReference>
<dbReference type="PANTHER" id="PTHR10270">
    <property type="entry name" value="SOX TRANSCRIPTION FACTOR"/>
    <property type="match status" value="1"/>
</dbReference>
<feature type="compositionally biased region" description="Basic and acidic residues" evidence="4">
    <location>
        <begin position="172"/>
        <end position="192"/>
    </location>
</feature>
<dbReference type="Gene3D" id="1.10.30.10">
    <property type="entry name" value="High mobility group box domain"/>
    <property type="match status" value="1"/>
</dbReference>
<evidence type="ECO:0000256" key="2">
    <source>
        <dbReference type="ARBA" id="ARBA00023163"/>
    </source>
</evidence>
<dbReference type="AlphaFoldDB" id="A0A9W4UHK3"/>
<keyword evidence="7" id="KW-1185">Reference proteome</keyword>
<feature type="compositionally biased region" description="Low complexity" evidence="4">
    <location>
        <begin position="211"/>
        <end position="222"/>
    </location>
</feature>
<dbReference type="InterPro" id="IPR050140">
    <property type="entry name" value="SRY-related_HMG-box_TF-like"/>
</dbReference>
<feature type="DNA-binding region" description="HMG box" evidence="3">
    <location>
        <begin position="127"/>
        <end position="195"/>
    </location>
</feature>
<organism evidence="6 7">
    <name type="scientific">Periconia digitata</name>
    <dbReference type="NCBI Taxonomy" id="1303443"/>
    <lineage>
        <taxon>Eukaryota</taxon>
        <taxon>Fungi</taxon>
        <taxon>Dikarya</taxon>
        <taxon>Ascomycota</taxon>
        <taxon>Pezizomycotina</taxon>
        <taxon>Dothideomycetes</taxon>
        <taxon>Pleosporomycetidae</taxon>
        <taxon>Pleosporales</taxon>
        <taxon>Massarineae</taxon>
        <taxon>Periconiaceae</taxon>
        <taxon>Periconia</taxon>
    </lineage>
</organism>
<dbReference type="InterPro" id="IPR009071">
    <property type="entry name" value="HMG_box_dom"/>
</dbReference>
<accession>A0A9W4UHK3</accession>
<feature type="compositionally biased region" description="Basic residues" evidence="4">
    <location>
        <begin position="197"/>
        <end position="210"/>
    </location>
</feature>
<feature type="domain" description="HMG box" evidence="5">
    <location>
        <begin position="127"/>
        <end position="195"/>
    </location>
</feature>
<keyword evidence="2" id="KW-0804">Transcription</keyword>
<dbReference type="CDD" id="cd01389">
    <property type="entry name" value="HMG-box_ROX1-like"/>
    <property type="match status" value="1"/>
</dbReference>
<dbReference type="GO" id="GO:0030154">
    <property type="term" value="P:cell differentiation"/>
    <property type="evidence" value="ECO:0007669"/>
    <property type="project" value="TreeGrafter"/>
</dbReference>
<dbReference type="InterPro" id="IPR036910">
    <property type="entry name" value="HMG_box_dom_sf"/>
</dbReference>
<sequence length="343" mass="38550">MSPAMSVLQQNDAQLPLMLTANEQDTIATFEYNLKECEHLLKMAGFAFNGAVTLPRSMKDRFRTDAGAEYAAHQLSLIFQRRIVFTSYDDRTEFGFALENDIQHGLSANLTGLLASVSKVTAGRKNPPRPMNCWMLFRDTKHKQLKDANPNLTVQEISTLCAQDWRRLAPQEKNEWRERAKEAKEEHKRIYPDYKYNPRKPGQKKKRQSRKQAAAAATTAAQVTEPTAVEPVNTAPEIVDFNDFIGIIPTVAFGGMRTEFAADAIASNVTDFLAGDIISNGNQGQGMQFAVSQDLHYGNELLRQQALEEEFRIGFEQTLMDDNFAFVDGANEDVTLPAFQDFV</sequence>
<evidence type="ECO:0000313" key="7">
    <source>
        <dbReference type="Proteomes" id="UP001152607"/>
    </source>
</evidence>
<reference evidence="6" key="1">
    <citation type="submission" date="2023-01" db="EMBL/GenBank/DDBJ databases">
        <authorList>
            <person name="Van Ghelder C."/>
            <person name="Rancurel C."/>
        </authorList>
    </citation>
    <scope>NUCLEOTIDE SEQUENCE</scope>
    <source>
        <strain evidence="6">CNCM I-4278</strain>
    </source>
</reference>
<evidence type="ECO:0000256" key="4">
    <source>
        <dbReference type="SAM" id="MobiDB-lite"/>
    </source>
</evidence>
<dbReference type="GO" id="GO:0001228">
    <property type="term" value="F:DNA-binding transcription activator activity, RNA polymerase II-specific"/>
    <property type="evidence" value="ECO:0007669"/>
    <property type="project" value="TreeGrafter"/>
</dbReference>
<evidence type="ECO:0000256" key="3">
    <source>
        <dbReference type="PROSITE-ProRule" id="PRU00267"/>
    </source>
</evidence>
<dbReference type="GO" id="GO:0005634">
    <property type="term" value="C:nucleus"/>
    <property type="evidence" value="ECO:0007669"/>
    <property type="project" value="UniProtKB-UniRule"/>
</dbReference>
<comment type="caution">
    <text evidence="6">The sequence shown here is derived from an EMBL/GenBank/DDBJ whole genome shotgun (WGS) entry which is preliminary data.</text>
</comment>
<dbReference type="PANTHER" id="PTHR10270:SF161">
    <property type="entry name" value="SEX-DETERMINING REGION Y PROTEIN"/>
    <property type="match status" value="1"/>
</dbReference>
<dbReference type="Proteomes" id="UP001152607">
    <property type="component" value="Unassembled WGS sequence"/>
</dbReference>
<dbReference type="PROSITE" id="PS50118">
    <property type="entry name" value="HMG_BOX_2"/>
    <property type="match status" value="1"/>
</dbReference>
<evidence type="ECO:0000259" key="5">
    <source>
        <dbReference type="PROSITE" id="PS50118"/>
    </source>
</evidence>
<dbReference type="SUPFAM" id="SSF47095">
    <property type="entry name" value="HMG-box"/>
    <property type="match status" value="1"/>
</dbReference>
<gene>
    <name evidence="6" type="ORF">PDIGIT_LOCUS8915</name>
</gene>